<sequence>MTPVADGPASPAPTPTEPPSDAAQHNPTTHPPSRPSWRCENCGKPWPCEQRREELLAEFRRDRLALLLYLAAHLVDAVDDFQEHGTDVAPDLYGRFMGWARRHPAGTADSDRP</sequence>
<evidence type="ECO:0008006" key="4">
    <source>
        <dbReference type="Google" id="ProtNLM"/>
    </source>
</evidence>
<evidence type="ECO:0000256" key="1">
    <source>
        <dbReference type="SAM" id="MobiDB-lite"/>
    </source>
</evidence>
<comment type="caution">
    <text evidence="2">The sequence shown here is derived from an EMBL/GenBank/DDBJ whole genome shotgun (WGS) entry which is preliminary data.</text>
</comment>
<evidence type="ECO:0000313" key="2">
    <source>
        <dbReference type="EMBL" id="GIE44710.1"/>
    </source>
</evidence>
<accession>A0ABQ4AUR5</accession>
<proteinExistence type="predicted"/>
<keyword evidence="3" id="KW-1185">Reference proteome</keyword>
<gene>
    <name evidence="2" type="ORF">Alo02nite_76080</name>
</gene>
<feature type="region of interest" description="Disordered" evidence="1">
    <location>
        <begin position="1"/>
        <end position="43"/>
    </location>
</feature>
<organism evidence="2 3">
    <name type="scientific">Actinoplanes lobatus</name>
    <dbReference type="NCBI Taxonomy" id="113568"/>
    <lineage>
        <taxon>Bacteria</taxon>
        <taxon>Bacillati</taxon>
        <taxon>Actinomycetota</taxon>
        <taxon>Actinomycetes</taxon>
        <taxon>Micromonosporales</taxon>
        <taxon>Micromonosporaceae</taxon>
        <taxon>Actinoplanes</taxon>
    </lineage>
</organism>
<protein>
    <recommendedName>
        <fullName evidence="4">Flavin reductase</fullName>
    </recommendedName>
</protein>
<dbReference type="EMBL" id="BOMP01000141">
    <property type="protein sequence ID" value="GIE44710.1"/>
    <property type="molecule type" value="Genomic_DNA"/>
</dbReference>
<evidence type="ECO:0000313" key="3">
    <source>
        <dbReference type="Proteomes" id="UP000631312"/>
    </source>
</evidence>
<dbReference type="Proteomes" id="UP000631312">
    <property type="component" value="Unassembled WGS sequence"/>
</dbReference>
<reference evidence="2 3" key="1">
    <citation type="submission" date="2021-01" db="EMBL/GenBank/DDBJ databases">
        <title>Whole genome shotgun sequence of Actinoplanes lobatus NBRC 12513.</title>
        <authorList>
            <person name="Komaki H."/>
            <person name="Tamura T."/>
        </authorList>
    </citation>
    <scope>NUCLEOTIDE SEQUENCE [LARGE SCALE GENOMIC DNA]</scope>
    <source>
        <strain evidence="2 3">NBRC 12513</strain>
    </source>
</reference>
<name>A0ABQ4AUR5_9ACTN</name>